<comment type="subcellular location">
    <subcellularLocation>
        <location evidence="1 10">Cytoplasm</location>
    </subcellularLocation>
</comment>
<dbReference type="CDD" id="cd00808">
    <property type="entry name" value="GluRS_core"/>
    <property type="match status" value="1"/>
</dbReference>
<dbReference type="PANTHER" id="PTHR43311">
    <property type="entry name" value="GLUTAMATE--TRNA LIGASE"/>
    <property type="match status" value="1"/>
</dbReference>
<dbReference type="AlphaFoldDB" id="A0A2R8F2X4"/>
<gene>
    <name evidence="10 13" type="primary">gltX</name>
    <name evidence="13" type="ORF">FPW1038_01770</name>
</gene>
<comment type="function">
    <text evidence="10">Catalyzes the attachment of glutamate to tRNA(Glu) in a two-step reaction: glutamate is first activated by ATP to form Glu-AMP and then transferred to the acceptor end of tRNA(Glu).</text>
</comment>
<dbReference type="InterPro" id="IPR049940">
    <property type="entry name" value="GluQ/Sye"/>
</dbReference>
<evidence type="ECO:0000313" key="14">
    <source>
        <dbReference type="Proteomes" id="UP000244889"/>
    </source>
</evidence>
<evidence type="ECO:0000256" key="9">
    <source>
        <dbReference type="ARBA" id="ARBA00023146"/>
    </source>
</evidence>
<evidence type="ECO:0000256" key="1">
    <source>
        <dbReference type="ARBA" id="ARBA00004496"/>
    </source>
</evidence>
<dbReference type="Proteomes" id="UP000244889">
    <property type="component" value="Unassembled WGS sequence"/>
</dbReference>
<evidence type="ECO:0000259" key="11">
    <source>
        <dbReference type="Pfam" id="PF00749"/>
    </source>
</evidence>
<dbReference type="GO" id="GO:0000049">
    <property type="term" value="F:tRNA binding"/>
    <property type="evidence" value="ECO:0007669"/>
    <property type="project" value="InterPro"/>
</dbReference>
<feature type="domain" description="Glutamyl/glutaminyl-tRNA synthetase class Ib catalytic" evidence="11">
    <location>
        <begin position="12"/>
        <end position="316"/>
    </location>
</feature>
<dbReference type="InterPro" id="IPR008925">
    <property type="entry name" value="aa_tRNA-synth_I_cd-bd_sf"/>
</dbReference>
<proteinExistence type="inferred from homology"/>
<dbReference type="GO" id="GO:0004818">
    <property type="term" value="F:glutamate-tRNA ligase activity"/>
    <property type="evidence" value="ECO:0007669"/>
    <property type="project" value="UniProtKB-UniRule"/>
</dbReference>
<dbReference type="GO" id="GO:0008270">
    <property type="term" value="F:zinc ion binding"/>
    <property type="evidence" value="ECO:0007669"/>
    <property type="project" value="InterPro"/>
</dbReference>
<dbReference type="GO" id="GO:0006424">
    <property type="term" value="P:glutamyl-tRNA aminoacylation"/>
    <property type="evidence" value="ECO:0007669"/>
    <property type="project" value="UniProtKB-UniRule"/>
</dbReference>
<comment type="caution">
    <text evidence="10">Lacks conserved residue(s) required for the propagation of feature annotation.</text>
</comment>
<evidence type="ECO:0000256" key="4">
    <source>
        <dbReference type="ARBA" id="ARBA00022490"/>
    </source>
</evidence>
<dbReference type="Gene3D" id="3.40.50.620">
    <property type="entry name" value="HUPs"/>
    <property type="match status" value="1"/>
</dbReference>
<evidence type="ECO:0000256" key="2">
    <source>
        <dbReference type="ARBA" id="ARBA00007894"/>
    </source>
</evidence>
<accession>A0A2R8F2X4</accession>
<dbReference type="GO" id="GO:0005524">
    <property type="term" value="F:ATP binding"/>
    <property type="evidence" value="ECO:0007669"/>
    <property type="project" value="UniProtKB-UniRule"/>
</dbReference>
<dbReference type="EC" id="6.1.1.17" evidence="10"/>
<keyword evidence="7 10" id="KW-0067">ATP-binding</keyword>
<dbReference type="Gene3D" id="1.10.10.350">
    <property type="match status" value="1"/>
</dbReference>
<evidence type="ECO:0000256" key="8">
    <source>
        <dbReference type="ARBA" id="ARBA00022917"/>
    </source>
</evidence>
<dbReference type="EMBL" id="OOHR01000013">
    <property type="protein sequence ID" value="SPM45554.1"/>
    <property type="molecule type" value="Genomic_DNA"/>
</dbReference>
<keyword evidence="5 10" id="KW-0436">Ligase</keyword>
<evidence type="ECO:0000256" key="6">
    <source>
        <dbReference type="ARBA" id="ARBA00022741"/>
    </source>
</evidence>
<dbReference type="Pfam" id="PF00749">
    <property type="entry name" value="tRNA-synt_1c"/>
    <property type="match status" value="1"/>
</dbReference>
<dbReference type="InterPro" id="IPR000924">
    <property type="entry name" value="Glu/Gln-tRNA-synth"/>
</dbReference>
<dbReference type="SUPFAM" id="SSF48163">
    <property type="entry name" value="An anticodon-binding domain of class I aminoacyl-tRNA synthetases"/>
    <property type="match status" value="1"/>
</dbReference>
<dbReference type="PANTHER" id="PTHR43311:SF2">
    <property type="entry name" value="GLUTAMATE--TRNA LIGASE, MITOCHONDRIAL-RELATED"/>
    <property type="match status" value="1"/>
</dbReference>
<comment type="similarity">
    <text evidence="2 10">Belongs to the class-I aminoacyl-tRNA synthetase family. Glutamate--tRNA ligase type 1 subfamily.</text>
</comment>
<feature type="domain" description="Aminoacyl-tRNA synthetase class I anticodon-binding" evidence="12">
    <location>
        <begin position="334"/>
        <end position="473"/>
    </location>
</feature>
<organism evidence="13 14">
    <name type="scientific">Orientia tsutsugamushi</name>
    <name type="common">Rickettsia tsutsugamushi</name>
    <dbReference type="NCBI Taxonomy" id="784"/>
    <lineage>
        <taxon>Bacteria</taxon>
        <taxon>Pseudomonadati</taxon>
        <taxon>Pseudomonadota</taxon>
        <taxon>Alphaproteobacteria</taxon>
        <taxon>Rickettsiales</taxon>
        <taxon>Rickettsiaceae</taxon>
        <taxon>Rickettsieae</taxon>
        <taxon>Orientia</taxon>
    </lineage>
</organism>
<evidence type="ECO:0000256" key="10">
    <source>
        <dbReference type="HAMAP-Rule" id="MF_00022"/>
    </source>
</evidence>
<dbReference type="InterPro" id="IPR020058">
    <property type="entry name" value="Glu/Gln-tRNA-synth_Ib_cat-dom"/>
</dbReference>
<comment type="catalytic activity">
    <reaction evidence="10">
        <text>tRNA(Glu) + L-glutamate + ATP = L-glutamyl-tRNA(Glu) + AMP + diphosphate</text>
        <dbReference type="Rhea" id="RHEA:23540"/>
        <dbReference type="Rhea" id="RHEA-COMP:9663"/>
        <dbReference type="Rhea" id="RHEA-COMP:9680"/>
        <dbReference type="ChEBI" id="CHEBI:29985"/>
        <dbReference type="ChEBI" id="CHEBI:30616"/>
        <dbReference type="ChEBI" id="CHEBI:33019"/>
        <dbReference type="ChEBI" id="CHEBI:78442"/>
        <dbReference type="ChEBI" id="CHEBI:78520"/>
        <dbReference type="ChEBI" id="CHEBI:456215"/>
        <dbReference type="EC" id="6.1.1.17"/>
    </reaction>
</comment>
<evidence type="ECO:0000313" key="13">
    <source>
        <dbReference type="EMBL" id="SPM45554.1"/>
    </source>
</evidence>
<keyword evidence="4 10" id="KW-0963">Cytoplasm</keyword>
<keyword evidence="6 10" id="KW-0547">Nucleotide-binding</keyword>
<dbReference type="GO" id="GO:0005829">
    <property type="term" value="C:cytosol"/>
    <property type="evidence" value="ECO:0007669"/>
    <property type="project" value="TreeGrafter"/>
</dbReference>
<evidence type="ECO:0000256" key="5">
    <source>
        <dbReference type="ARBA" id="ARBA00022598"/>
    </source>
</evidence>
<feature type="short sequence motif" description="'HIGH' region" evidence="10">
    <location>
        <begin position="18"/>
        <end position="28"/>
    </location>
</feature>
<evidence type="ECO:0000256" key="7">
    <source>
        <dbReference type="ARBA" id="ARBA00022840"/>
    </source>
</evidence>
<feature type="binding site" evidence="10">
    <location>
        <position position="253"/>
    </location>
    <ligand>
        <name>ATP</name>
        <dbReference type="ChEBI" id="CHEBI:30616"/>
    </ligand>
</feature>
<comment type="subunit">
    <text evidence="3 10">Monomer.</text>
</comment>
<keyword evidence="9 10" id="KW-0030">Aminoacyl-tRNA synthetase</keyword>
<dbReference type="InterPro" id="IPR033910">
    <property type="entry name" value="GluRS_core"/>
</dbReference>
<dbReference type="Pfam" id="PF19269">
    <property type="entry name" value="Anticodon_2"/>
    <property type="match status" value="1"/>
</dbReference>
<dbReference type="PRINTS" id="PR00987">
    <property type="entry name" value="TRNASYNTHGLU"/>
</dbReference>
<reference evidence="14" key="1">
    <citation type="submission" date="2018-03" db="EMBL/GenBank/DDBJ databases">
        <authorList>
            <person name="Batty M. E."/>
            <person name="Batty M E."/>
        </authorList>
    </citation>
    <scope>NUCLEOTIDE SEQUENCE [LARGE SCALE GENOMIC DNA]</scope>
</reference>
<dbReference type="SUPFAM" id="SSF52374">
    <property type="entry name" value="Nucleotidylyl transferase"/>
    <property type="match status" value="1"/>
</dbReference>
<dbReference type="InterPro" id="IPR045462">
    <property type="entry name" value="aa-tRNA-synth_I_cd-bd"/>
</dbReference>
<dbReference type="InterPro" id="IPR004527">
    <property type="entry name" value="Glu-tRNA-ligase_bac/mito"/>
</dbReference>
<dbReference type="PROSITE" id="PS00178">
    <property type="entry name" value="AA_TRNA_LIGASE_I"/>
    <property type="match status" value="1"/>
</dbReference>
<evidence type="ECO:0000259" key="12">
    <source>
        <dbReference type="Pfam" id="PF19269"/>
    </source>
</evidence>
<feature type="short sequence motif" description="'KMSKS' region" evidence="10">
    <location>
        <begin position="250"/>
        <end position="254"/>
    </location>
</feature>
<dbReference type="FunFam" id="3.40.50.620:FF:000007">
    <property type="entry name" value="Glutamate--tRNA ligase"/>
    <property type="match status" value="1"/>
</dbReference>
<dbReference type="InterPro" id="IPR001412">
    <property type="entry name" value="aa-tRNA-synth_I_CS"/>
</dbReference>
<protein>
    <recommendedName>
        <fullName evidence="10">Glutamate--tRNA ligase</fullName>
        <ecNumber evidence="10">6.1.1.17</ecNumber>
    </recommendedName>
    <alternativeName>
        <fullName evidence="10">Glutamyl-tRNA synthetase</fullName>
        <shortName evidence="10">GluRS</shortName>
    </alternativeName>
</protein>
<evidence type="ECO:0000256" key="3">
    <source>
        <dbReference type="ARBA" id="ARBA00011245"/>
    </source>
</evidence>
<dbReference type="InterPro" id="IPR020751">
    <property type="entry name" value="aa-tRNA-synth_I_codon-bd_sub2"/>
</dbReference>
<dbReference type="NCBIfam" id="TIGR00464">
    <property type="entry name" value="gltX_bact"/>
    <property type="match status" value="1"/>
</dbReference>
<dbReference type="InterPro" id="IPR014729">
    <property type="entry name" value="Rossmann-like_a/b/a_fold"/>
</dbReference>
<keyword evidence="8 10" id="KW-0648">Protein biosynthesis</keyword>
<dbReference type="HAMAP" id="MF_00022">
    <property type="entry name" value="Glu_tRNA_synth_type1"/>
    <property type="match status" value="1"/>
</dbReference>
<name>A0A2R8F2X4_ORITS</name>
<sequence length="485" mass="54922">MYLTYSNIMTNIVTRFAPSPTGFLHIGGARTALFNYLFARHHKGRFLLRIEDTDAARSTEEYKLGIIDSLKWLKINWDNDIFYQSANLQRHVNIALELVKSGKAYYCFTSQEEIDLQRQLAIAQKQSFIFRSPWRNNIPSSLSLKNNNKAYVIRFKAPDHGTTIINDYVQGKVVFQNQQIDDMILVRSDGTPTYMLAVVVDDHDMGITHIIRGDDHLTNAAKQIALYDALGWKAPAMVHIPLIYGPDGIKLSKRHGAIGVDAYQKMGYLPEALCNYLLRLGWSYQDEEIISHERAIKLFDIDGLGKSAARLDFDKMLYLNGYYIRSTDNSILAKLVIEILSKQYILSNESCNLIQKGMSGLKSRANLLTDLAENAKIYILENKLTFVNEALNIIQKTPSMLITEVIDIINNLQELNCESVKQALTEFAKTKQMKLGQLMDPIRALLTGNTKSPSIFEVIPILGKIHAVKRLADIEAIKSNNQTLV</sequence>